<protein>
    <submittedName>
        <fullName evidence="2">Uncharacterized protein</fullName>
    </submittedName>
</protein>
<keyword evidence="3" id="KW-1185">Reference proteome</keyword>
<dbReference type="PANTHER" id="PTHR21974:SF2">
    <property type="entry name" value="RE15880P"/>
    <property type="match status" value="1"/>
</dbReference>
<dbReference type="EMBL" id="KL198094">
    <property type="protein sequence ID" value="KDQ08160.1"/>
    <property type="molecule type" value="Genomic_DNA"/>
</dbReference>
<evidence type="ECO:0000256" key="1">
    <source>
        <dbReference type="SAM" id="Coils"/>
    </source>
</evidence>
<reference evidence="3" key="1">
    <citation type="journal article" date="2014" name="Proc. Natl. Acad. Sci. U.S.A.">
        <title>Extensive sampling of basidiomycete genomes demonstrates inadequacy of the white-rot/brown-rot paradigm for wood decay fungi.</title>
        <authorList>
            <person name="Riley R."/>
            <person name="Salamov A.A."/>
            <person name="Brown D.W."/>
            <person name="Nagy L.G."/>
            <person name="Floudas D."/>
            <person name="Held B.W."/>
            <person name="Levasseur A."/>
            <person name="Lombard V."/>
            <person name="Morin E."/>
            <person name="Otillar R."/>
            <person name="Lindquist E.A."/>
            <person name="Sun H."/>
            <person name="LaButti K.M."/>
            <person name="Schmutz J."/>
            <person name="Jabbour D."/>
            <person name="Luo H."/>
            <person name="Baker S.E."/>
            <person name="Pisabarro A.G."/>
            <person name="Walton J.D."/>
            <person name="Blanchette R.A."/>
            <person name="Henrissat B."/>
            <person name="Martin F."/>
            <person name="Cullen D."/>
            <person name="Hibbett D.S."/>
            <person name="Grigoriev I.V."/>
        </authorList>
    </citation>
    <scope>NUCLEOTIDE SEQUENCE [LARGE SCALE GENOMIC DNA]</scope>
    <source>
        <strain evidence="3">FD-172 SS1</strain>
    </source>
</reference>
<dbReference type="STRING" id="930990.A0A067M0F3"/>
<evidence type="ECO:0000313" key="3">
    <source>
        <dbReference type="Proteomes" id="UP000027195"/>
    </source>
</evidence>
<organism evidence="2 3">
    <name type="scientific">Botryobasidium botryosum (strain FD-172 SS1)</name>
    <dbReference type="NCBI Taxonomy" id="930990"/>
    <lineage>
        <taxon>Eukaryota</taxon>
        <taxon>Fungi</taxon>
        <taxon>Dikarya</taxon>
        <taxon>Basidiomycota</taxon>
        <taxon>Agaricomycotina</taxon>
        <taxon>Agaricomycetes</taxon>
        <taxon>Cantharellales</taxon>
        <taxon>Botryobasidiaceae</taxon>
        <taxon>Botryobasidium</taxon>
    </lineage>
</organism>
<dbReference type="HOGENOM" id="CLU_852560_0_0_1"/>
<name>A0A067M0F3_BOTB1</name>
<dbReference type="AlphaFoldDB" id="A0A067M0F3"/>
<dbReference type="PANTHER" id="PTHR21974">
    <property type="entry name" value="RE15880P"/>
    <property type="match status" value="1"/>
</dbReference>
<accession>A0A067M0F3</accession>
<dbReference type="InParanoid" id="A0A067M0F3"/>
<keyword evidence="1" id="KW-0175">Coiled coil</keyword>
<gene>
    <name evidence="2" type="ORF">BOTBODRAFT_572251</name>
</gene>
<dbReference type="Proteomes" id="UP000027195">
    <property type="component" value="Unassembled WGS sequence"/>
</dbReference>
<dbReference type="OrthoDB" id="2562743at2759"/>
<proteinExistence type="predicted"/>
<evidence type="ECO:0000313" key="2">
    <source>
        <dbReference type="EMBL" id="KDQ08160.1"/>
    </source>
</evidence>
<sequence length="326" mass="37212">MQHSLRDRILAKVELHASLLGRLAGNENVPILLKESQSQLDQLTKQLNDERDKLLECEKKTKQEYDQVAALKRNTTKRLLVLMANGGRKRGLDSVVEKGETGYLQAFQEEQEQKDKVMALEGATNAATTETEELKQRLGKYIDVRRQLDTIYRDLFNGSTPEFPEEDEAEQAVRTAETLYQTAKAAYKCEHEALSLLKKAEHTISICHKYMRKVERYSLHNAYNNIGIFNDIMEPDVLEKAQGSAKQVEELMKKATELMPAIKSIGKLEVVWGYNPKEPEFLGTSQDLLLRSQADGPMFFSVHRKNTRVRDVRPVECREACERGPS</sequence>
<feature type="coiled-coil region" evidence="1">
    <location>
        <begin position="33"/>
        <end position="60"/>
    </location>
</feature>